<dbReference type="OrthoDB" id="5298127at2"/>
<reference evidence="2 3" key="1">
    <citation type="submission" date="2020-08" db="EMBL/GenBank/DDBJ databases">
        <title>Streptomycin Non-resistant strain, P. mexicana.</title>
        <authorList>
            <person name="Ganesh-Kumar S."/>
            <person name="Zhe T."/>
            <person name="Yu Z."/>
            <person name="Min Y."/>
        </authorList>
    </citation>
    <scope>NUCLEOTIDE SEQUENCE [LARGE SCALE GENOMIC DNA]</scope>
    <source>
        <strain evidence="2 3">GTZY2</strain>
    </source>
</reference>
<dbReference type="AlphaFoldDB" id="A0A7G9TI38"/>
<dbReference type="RefSeq" id="WP_162110584.1">
    <property type="nucleotide sequence ID" value="NZ_DAMBDX010000002.1"/>
</dbReference>
<dbReference type="EMBL" id="CP060731">
    <property type="protein sequence ID" value="QNN79763.1"/>
    <property type="molecule type" value="Genomic_DNA"/>
</dbReference>
<keyword evidence="1" id="KW-0812">Transmembrane</keyword>
<dbReference type="InterPro" id="IPR013362">
    <property type="entry name" value="Pilus_4_PilV"/>
</dbReference>
<dbReference type="Pfam" id="PF07963">
    <property type="entry name" value="N_methyl"/>
    <property type="match status" value="1"/>
</dbReference>
<evidence type="ECO:0000313" key="3">
    <source>
        <dbReference type="Proteomes" id="UP000515838"/>
    </source>
</evidence>
<protein>
    <submittedName>
        <fullName evidence="2">Type IV pilus modification protein PilV</fullName>
    </submittedName>
</protein>
<dbReference type="Proteomes" id="UP000515838">
    <property type="component" value="Chromosome"/>
</dbReference>
<dbReference type="InterPro" id="IPR012902">
    <property type="entry name" value="N_methyl_site"/>
</dbReference>
<keyword evidence="1" id="KW-1133">Transmembrane helix</keyword>
<gene>
    <name evidence="2" type="primary">pilV</name>
    <name evidence="2" type="ORF">IAE60_17410</name>
</gene>
<keyword evidence="1" id="KW-0472">Membrane</keyword>
<evidence type="ECO:0000256" key="1">
    <source>
        <dbReference type="SAM" id="Phobius"/>
    </source>
</evidence>
<dbReference type="NCBIfam" id="TIGR02523">
    <property type="entry name" value="type_IV_pilV"/>
    <property type="match status" value="1"/>
</dbReference>
<name>A0A7G9TI38_PSEMX</name>
<feature type="transmembrane region" description="Helical" evidence="1">
    <location>
        <begin position="12"/>
        <end position="33"/>
    </location>
</feature>
<proteinExistence type="predicted"/>
<evidence type="ECO:0000313" key="2">
    <source>
        <dbReference type="EMBL" id="QNN79763.1"/>
    </source>
</evidence>
<accession>A0A7G9TI38</accession>
<organism evidence="2 3">
    <name type="scientific">Pseudoxanthomonas mexicana</name>
    <dbReference type="NCBI Taxonomy" id="128785"/>
    <lineage>
        <taxon>Bacteria</taxon>
        <taxon>Pseudomonadati</taxon>
        <taxon>Pseudomonadota</taxon>
        <taxon>Gammaproteobacteria</taxon>
        <taxon>Lysobacterales</taxon>
        <taxon>Lysobacteraceae</taxon>
        <taxon>Pseudoxanthomonas</taxon>
    </lineage>
</organism>
<sequence length="151" mass="15730">MQFSPAGQQGAGLLEVMISILIMGIGLLGIAAMQATALRNSQSSLERSQAVIQTYTILESMRANRTAALAGEYNLAQTCDPPAANATLAQSDMRAWITSLEQTLGNTANTCGTIACNGADCTVTVQWDDSRATGNAGAGAANYRVATRTQL</sequence>